<gene>
    <name evidence="3" type="ORF">HNQ36_001846</name>
</gene>
<dbReference type="RefSeq" id="WP_184083933.1">
    <property type="nucleotide sequence ID" value="NZ_JACHIJ010000002.1"/>
</dbReference>
<sequence>MRAILALAIVIGTAATAAADTGPQIVIPGRAGVPVIINGRDVSYSVIEGEWGLAKHFRNTARVYGGWDRYIGPEVGHYYPSAGRTPGYGRLEIQPSANRALPQPAESYHRSWSAQSAPPAPQQHYDVPEYPTIIEAPRDSYRPNGFRPDHHSYRPNGFRPDLKK</sequence>
<keyword evidence="2" id="KW-0732">Signal</keyword>
<comment type="caution">
    <text evidence="3">The sequence shown here is derived from an EMBL/GenBank/DDBJ whole genome shotgun (WGS) entry which is preliminary data.</text>
</comment>
<feature type="region of interest" description="Disordered" evidence="1">
    <location>
        <begin position="100"/>
        <end position="164"/>
    </location>
</feature>
<dbReference type="AlphaFoldDB" id="A0A840MYS7"/>
<evidence type="ECO:0000256" key="1">
    <source>
        <dbReference type="SAM" id="MobiDB-lite"/>
    </source>
</evidence>
<evidence type="ECO:0000313" key="4">
    <source>
        <dbReference type="Proteomes" id="UP000521227"/>
    </source>
</evidence>
<organism evidence="3 4">
    <name type="scientific">Afipia massiliensis</name>
    <dbReference type="NCBI Taxonomy" id="211460"/>
    <lineage>
        <taxon>Bacteria</taxon>
        <taxon>Pseudomonadati</taxon>
        <taxon>Pseudomonadota</taxon>
        <taxon>Alphaproteobacteria</taxon>
        <taxon>Hyphomicrobiales</taxon>
        <taxon>Nitrobacteraceae</taxon>
        <taxon>Afipia</taxon>
    </lineage>
</organism>
<proteinExistence type="predicted"/>
<evidence type="ECO:0000256" key="2">
    <source>
        <dbReference type="SAM" id="SignalP"/>
    </source>
</evidence>
<reference evidence="3 4" key="1">
    <citation type="submission" date="2020-08" db="EMBL/GenBank/DDBJ databases">
        <title>Genomic Encyclopedia of Type Strains, Phase IV (KMG-IV): sequencing the most valuable type-strain genomes for metagenomic binning, comparative biology and taxonomic classification.</title>
        <authorList>
            <person name="Goeker M."/>
        </authorList>
    </citation>
    <scope>NUCLEOTIDE SEQUENCE [LARGE SCALE GENOMIC DNA]</scope>
    <source>
        <strain evidence="3 4">DSM 17498</strain>
    </source>
</reference>
<feature type="chain" id="PRO_5032359715" evidence="2">
    <location>
        <begin position="20"/>
        <end position="164"/>
    </location>
</feature>
<evidence type="ECO:0000313" key="3">
    <source>
        <dbReference type="EMBL" id="MBB5051892.1"/>
    </source>
</evidence>
<dbReference type="Proteomes" id="UP000521227">
    <property type="component" value="Unassembled WGS sequence"/>
</dbReference>
<accession>A0A840MYS7</accession>
<dbReference type="EMBL" id="JACHIJ010000002">
    <property type="protein sequence ID" value="MBB5051892.1"/>
    <property type="molecule type" value="Genomic_DNA"/>
</dbReference>
<name>A0A840MYS7_9BRAD</name>
<feature type="compositionally biased region" description="Basic and acidic residues" evidence="1">
    <location>
        <begin position="136"/>
        <end position="152"/>
    </location>
</feature>
<protein>
    <submittedName>
        <fullName evidence="3">Uncharacterized protein</fullName>
    </submittedName>
</protein>
<feature type="signal peptide" evidence="2">
    <location>
        <begin position="1"/>
        <end position="19"/>
    </location>
</feature>